<dbReference type="InterPro" id="IPR000028">
    <property type="entry name" value="Chloroperoxidase"/>
</dbReference>
<dbReference type="PROSITE" id="PS51405">
    <property type="entry name" value="HEME_HALOPEROXIDASE"/>
    <property type="match status" value="1"/>
</dbReference>
<evidence type="ECO:0000313" key="12">
    <source>
        <dbReference type="Proteomes" id="UP000748025"/>
    </source>
</evidence>
<dbReference type="PANTHER" id="PTHR33577">
    <property type="entry name" value="STERIGMATOCYSTIN BIOSYNTHESIS PEROXIDASE STCC-RELATED"/>
    <property type="match status" value="1"/>
</dbReference>
<comment type="similarity">
    <text evidence="7">Belongs to the chloroperoxidase family.</text>
</comment>
<dbReference type="SUPFAM" id="SSF47571">
    <property type="entry name" value="Cloroperoxidase"/>
    <property type="match status" value="1"/>
</dbReference>
<organism evidence="11 12">
    <name type="scientific">Claviceps pusilla</name>
    <dbReference type="NCBI Taxonomy" id="123648"/>
    <lineage>
        <taxon>Eukaryota</taxon>
        <taxon>Fungi</taxon>
        <taxon>Dikarya</taxon>
        <taxon>Ascomycota</taxon>
        <taxon>Pezizomycotina</taxon>
        <taxon>Sordariomycetes</taxon>
        <taxon>Hypocreomycetidae</taxon>
        <taxon>Hypocreales</taxon>
        <taxon>Clavicipitaceae</taxon>
        <taxon>Claviceps</taxon>
    </lineage>
</organism>
<evidence type="ECO:0000256" key="3">
    <source>
        <dbReference type="ARBA" id="ARBA00022617"/>
    </source>
</evidence>
<evidence type="ECO:0000256" key="1">
    <source>
        <dbReference type="ARBA" id="ARBA00001970"/>
    </source>
</evidence>
<protein>
    <recommendedName>
        <fullName evidence="10">Heme haloperoxidase family profile domain-containing protein</fullName>
    </recommendedName>
</protein>
<comment type="cofactor">
    <cofactor evidence="1">
        <name>heme b</name>
        <dbReference type="ChEBI" id="CHEBI:60344"/>
    </cofactor>
</comment>
<evidence type="ECO:0000256" key="6">
    <source>
        <dbReference type="ARBA" id="ARBA00023004"/>
    </source>
</evidence>
<feature type="signal peptide" evidence="9">
    <location>
        <begin position="1"/>
        <end position="18"/>
    </location>
</feature>
<gene>
    <name evidence="11" type="ORF">E4U43_005192</name>
</gene>
<dbReference type="Pfam" id="PF01328">
    <property type="entry name" value="Peroxidase_2"/>
    <property type="match status" value="1"/>
</dbReference>
<feature type="chain" id="PRO_5040249737" description="Heme haloperoxidase family profile domain-containing protein" evidence="9">
    <location>
        <begin position="19"/>
        <end position="453"/>
    </location>
</feature>
<keyword evidence="6" id="KW-0408">Iron</keyword>
<reference evidence="11" key="1">
    <citation type="journal article" date="2020" name="bioRxiv">
        <title>Whole genome comparisons of ergot fungi reveals the divergence and evolution of species within the genus Claviceps are the result of varying mechanisms driving genome evolution and host range expansion.</title>
        <authorList>
            <person name="Wyka S.A."/>
            <person name="Mondo S.J."/>
            <person name="Liu M."/>
            <person name="Dettman J."/>
            <person name="Nalam V."/>
            <person name="Broders K.D."/>
        </authorList>
    </citation>
    <scope>NUCLEOTIDE SEQUENCE</scope>
    <source>
        <strain evidence="11">CCC 602</strain>
    </source>
</reference>
<dbReference type="AlphaFoldDB" id="A0A9P7N2X8"/>
<keyword evidence="5" id="KW-0560">Oxidoreductase</keyword>
<feature type="domain" description="Heme haloperoxidase family profile" evidence="10">
    <location>
        <begin position="60"/>
        <end position="314"/>
    </location>
</feature>
<evidence type="ECO:0000256" key="8">
    <source>
        <dbReference type="SAM" id="MobiDB-lite"/>
    </source>
</evidence>
<evidence type="ECO:0000256" key="9">
    <source>
        <dbReference type="SAM" id="SignalP"/>
    </source>
</evidence>
<feature type="region of interest" description="Disordered" evidence="8">
    <location>
        <begin position="431"/>
        <end position="453"/>
    </location>
</feature>
<keyword evidence="12" id="KW-1185">Reference proteome</keyword>
<dbReference type="OrthoDB" id="407298at2759"/>
<dbReference type="GO" id="GO:0004601">
    <property type="term" value="F:peroxidase activity"/>
    <property type="evidence" value="ECO:0007669"/>
    <property type="project" value="UniProtKB-KW"/>
</dbReference>
<keyword evidence="3" id="KW-0349">Heme</keyword>
<evidence type="ECO:0000259" key="10">
    <source>
        <dbReference type="PROSITE" id="PS51405"/>
    </source>
</evidence>
<dbReference type="GO" id="GO:0046872">
    <property type="term" value="F:metal ion binding"/>
    <property type="evidence" value="ECO:0007669"/>
    <property type="project" value="UniProtKB-KW"/>
</dbReference>
<keyword evidence="4" id="KW-0479">Metal-binding</keyword>
<dbReference type="EMBL" id="SRPW01003383">
    <property type="protein sequence ID" value="KAG5987184.1"/>
    <property type="molecule type" value="Genomic_DNA"/>
</dbReference>
<evidence type="ECO:0000256" key="5">
    <source>
        <dbReference type="ARBA" id="ARBA00023002"/>
    </source>
</evidence>
<accession>A0A9P7N2X8</accession>
<name>A0A9P7N2X8_9HYPO</name>
<keyword evidence="9" id="KW-0732">Signal</keyword>
<keyword evidence="2" id="KW-0575">Peroxidase</keyword>
<evidence type="ECO:0000256" key="2">
    <source>
        <dbReference type="ARBA" id="ARBA00022559"/>
    </source>
</evidence>
<dbReference type="Gene3D" id="1.10.489.10">
    <property type="entry name" value="Chloroperoxidase-like"/>
    <property type="match status" value="1"/>
</dbReference>
<evidence type="ECO:0000256" key="4">
    <source>
        <dbReference type="ARBA" id="ARBA00022723"/>
    </source>
</evidence>
<dbReference type="InterPro" id="IPR036851">
    <property type="entry name" value="Chloroperoxidase-like_sf"/>
</dbReference>
<evidence type="ECO:0000256" key="7">
    <source>
        <dbReference type="ARBA" id="ARBA00025795"/>
    </source>
</evidence>
<comment type="caution">
    <text evidence="11">The sequence shown here is derived from an EMBL/GenBank/DDBJ whole genome shotgun (WGS) entry which is preliminary data.</text>
</comment>
<proteinExistence type="inferred from homology"/>
<dbReference type="Proteomes" id="UP000748025">
    <property type="component" value="Unassembled WGS sequence"/>
</dbReference>
<evidence type="ECO:0000313" key="11">
    <source>
        <dbReference type="EMBL" id="KAG5987184.1"/>
    </source>
</evidence>
<sequence>MTRLFCFWSLALVELTTAWPEVFNRQAVPPVVPFPEYPGTPNHAVFKEFDPQAQLVSVHGDHEYQDPGPNDIRGPCPGLNAAANHNYIPRDGIATLASINKGLWEAYGLDQTATQFLHVIATVLDGDPLSQKWSIGYASHDVAALGLPGEKLLGVPTGLCGNGHLKLEGDASLTRGDFLAPDMNSNCASYPEFYNQLLELSNQRADGLVTPPVLAEHQHNRKLYSIANNPNYFSPVVASLAVTPAAHTFVWALMANHSAEDPRGFLEHHVLDDFFSYKLQPDGSRKYSHGRERIPENWYRRSHKDPWTLADIVLGVASQCLAHPSTCQVGGNTGAVNSFQGINLGDLSGGLINVLDDLHDPARLSCFLAQSIRAEVPSSLANIFQGVLLDEALALVNEKLLPSLSELLGTCPHLPPGRAIHQYASQFPGAASRSGLRAETAKDTNGYPEDAPR</sequence>
<dbReference type="PANTHER" id="PTHR33577:SF1">
    <property type="entry name" value="HEME HALOPEROXIDASE FAMILY PROFILE DOMAIN-CONTAINING PROTEIN"/>
    <property type="match status" value="1"/>
</dbReference>